<feature type="chain" id="PRO_5016393523" evidence="5">
    <location>
        <begin position="23"/>
        <end position="121"/>
    </location>
</feature>
<dbReference type="EMBL" id="QFYR01000001">
    <property type="protein sequence ID" value="RAK56824.1"/>
    <property type="molecule type" value="Genomic_DNA"/>
</dbReference>
<dbReference type="AlphaFoldDB" id="A0A328ATJ7"/>
<feature type="signal peptide" evidence="5">
    <location>
        <begin position="1"/>
        <end position="22"/>
    </location>
</feature>
<feature type="domain" description="Cytochrome c" evidence="6">
    <location>
        <begin position="36"/>
        <end position="117"/>
    </location>
</feature>
<keyword evidence="5" id="KW-0732">Signal</keyword>
<dbReference type="Pfam" id="PF00034">
    <property type="entry name" value="Cytochrom_C"/>
    <property type="match status" value="1"/>
</dbReference>
<dbReference type="Gene3D" id="1.10.760.10">
    <property type="entry name" value="Cytochrome c-like domain"/>
    <property type="match status" value="1"/>
</dbReference>
<evidence type="ECO:0000259" key="6">
    <source>
        <dbReference type="PROSITE" id="PS51007"/>
    </source>
</evidence>
<dbReference type="PROSITE" id="PS51257">
    <property type="entry name" value="PROKAR_LIPOPROTEIN"/>
    <property type="match status" value="1"/>
</dbReference>
<keyword evidence="2 4" id="KW-0479">Metal-binding</keyword>
<accession>A0A328ATJ7</accession>
<organism evidence="7 8">
    <name type="scientific">Phenylobacterium deserti</name>
    <dbReference type="NCBI Taxonomy" id="1914756"/>
    <lineage>
        <taxon>Bacteria</taxon>
        <taxon>Pseudomonadati</taxon>
        <taxon>Pseudomonadota</taxon>
        <taxon>Alphaproteobacteria</taxon>
        <taxon>Caulobacterales</taxon>
        <taxon>Caulobacteraceae</taxon>
        <taxon>Phenylobacterium</taxon>
    </lineage>
</organism>
<evidence type="ECO:0000256" key="4">
    <source>
        <dbReference type="PROSITE-ProRule" id="PRU00433"/>
    </source>
</evidence>
<dbReference type="GO" id="GO:0046872">
    <property type="term" value="F:metal ion binding"/>
    <property type="evidence" value="ECO:0007669"/>
    <property type="project" value="UniProtKB-KW"/>
</dbReference>
<protein>
    <submittedName>
        <fullName evidence="7">Cytochrome C</fullName>
    </submittedName>
</protein>
<proteinExistence type="predicted"/>
<evidence type="ECO:0000256" key="3">
    <source>
        <dbReference type="ARBA" id="ARBA00023004"/>
    </source>
</evidence>
<dbReference type="GO" id="GO:0009055">
    <property type="term" value="F:electron transfer activity"/>
    <property type="evidence" value="ECO:0007669"/>
    <property type="project" value="InterPro"/>
</dbReference>
<evidence type="ECO:0000313" key="7">
    <source>
        <dbReference type="EMBL" id="RAK56824.1"/>
    </source>
</evidence>
<reference evidence="8" key="1">
    <citation type="submission" date="2018-05" db="EMBL/GenBank/DDBJ databases">
        <authorList>
            <person name="Li X."/>
        </authorList>
    </citation>
    <scope>NUCLEOTIDE SEQUENCE [LARGE SCALE GENOMIC DNA]</scope>
    <source>
        <strain evidence="8">YIM 73061</strain>
    </source>
</reference>
<dbReference type="RefSeq" id="WP_111513192.1">
    <property type="nucleotide sequence ID" value="NZ_QFYR01000001.1"/>
</dbReference>
<keyword evidence="3 4" id="KW-0408">Iron</keyword>
<evidence type="ECO:0000256" key="2">
    <source>
        <dbReference type="ARBA" id="ARBA00022723"/>
    </source>
</evidence>
<evidence type="ECO:0000256" key="1">
    <source>
        <dbReference type="ARBA" id="ARBA00022617"/>
    </source>
</evidence>
<gene>
    <name evidence="7" type="ORF">DJ018_02285</name>
</gene>
<dbReference type="SUPFAM" id="SSF46626">
    <property type="entry name" value="Cytochrome c"/>
    <property type="match status" value="1"/>
</dbReference>
<dbReference type="Proteomes" id="UP000249725">
    <property type="component" value="Unassembled WGS sequence"/>
</dbReference>
<dbReference type="OrthoDB" id="7190279at2"/>
<evidence type="ECO:0000256" key="5">
    <source>
        <dbReference type="SAM" id="SignalP"/>
    </source>
</evidence>
<sequence length="121" mass="12497">MRMTSAVLATVCLTAVALSGCATLGAAGASADADAAAVARGRVFAQRACSGCHAIDAAGQSPNPSSPAFPQVARRFTEPSLRHRLQLISRNGHYEMPPIYITPAEISDVAAYIRTIKAQGG</sequence>
<dbReference type="PROSITE" id="PS51007">
    <property type="entry name" value="CYTC"/>
    <property type="match status" value="1"/>
</dbReference>
<keyword evidence="8" id="KW-1185">Reference proteome</keyword>
<dbReference type="InterPro" id="IPR036909">
    <property type="entry name" value="Cyt_c-like_dom_sf"/>
</dbReference>
<evidence type="ECO:0000313" key="8">
    <source>
        <dbReference type="Proteomes" id="UP000249725"/>
    </source>
</evidence>
<keyword evidence="1 4" id="KW-0349">Heme</keyword>
<comment type="caution">
    <text evidence="7">The sequence shown here is derived from an EMBL/GenBank/DDBJ whole genome shotgun (WGS) entry which is preliminary data.</text>
</comment>
<dbReference type="GO" id="GO:0020037">
    <property type="term" value="F:heme binding"/>
    <property type="evidence" value="ECO:0007669"/>
    <property type="project" value="InterPro"/>
</dbReference>
<dbReference type="InterPro" id="IPR009056">
    <property type="entry name" value="Cyt_c-like_dom"/>
</dbReference>
<name>A0A328ATJ7_9CAUL</name>